<keyword evidence="9" id="KW-1185">Reference proteome</keyword>
<feature type="transmembrane region" description="Helical" evidence="6">
    <location>
        <begin position="222"/>
        <end position="239"/>
    </location>
</feature>
<keyword evidence="2 6" id="KW-0812">Transmembrane</keyword>
<feature type="transmembrane region" description="Helical" evidence="6">
    <location>
        <begin position="176"/>
        <end position="192"/>
    </location>
</feature>
<keyword evidence="4 6" id="KW-0472">Membrane</keyword>
<protein>
    <recommendedName>
        <fullName evidence="7">O-antigen ligase-related domain-containing protein</fullName>
    </recommendedName>
</protein>
<feature type="region of interest" description="Disordered" evidence="5">
    <location>
        <begin position="424"/>
        <end position="445"/>
    </location>
</feature>
<feature type="transmembrane region" description="Helical" evidence="6">
    <location>
        <begin position="199"/>
        <end position="216"/>
    </location>
</feature>
<dbReference type="EMBL" id="AP012279">
    <property type="protein sequence ID" value="BAL74917.1"/>
    <property type="molecule type" value="Genomic_DNA"/>
</dbReference>
<feature type="transmembrane region" description="Helical" evidence="6">
    <location>
        <begin position="244"/>
        <end position="262"/>
    </location>
</feature>
<feature type="transmembrane region" description="Helical" evidence="6">
    <location>
        <begin position="374"/>
        <end position="396"/>
    </location>
</feature>
<gene>
    <name evidence="8" type="ORF">S23_17000</name>
</gene>
<proteinExistence type="predicted"/>
<comment type="subcellular location">
    <subcellularLocation>
        <location evidence="1">Membrane</location>
        <topology evidence="1">Multi-pass membrane protein</topology>
    </subcellularLocation>
</comment>
<dbReference type="PANTHER" id="PTHR37422">
    <property type="entry name" value="TEICHURONIC ACID BIOSYNTHESIS PROTEIN TUAE"/>
    <property type="match status" value="1"/>
</dbReference>
<sequence length="445" mass="48549">MNGATNEQKPASWLQAIWAARYRTPARFVALIALLLPWSTTGLTFALIPWLIAFAFLDLRAFPRSLLRPVCLLPIALVALAALGTLWSDAPWPERIHALAPAAKLLVIPLLIYQFERWPYGNWVFSAFLVSCALLMLYSFVVAIDPGLSLKRYLSRGPYKVESGIAVRNYIDQSQEFALCAIAVLYPAVTLLRQGRVRIGALFALLAVGFLANMMFVVVSRTALVTLPLLLMAFALLHLRRRTALIVAGAMVLAAVLLWTVSPHLRATIAKFRGDYEMSMQDKKVSGMGSRLEYWRKSLGFVADAPLIGHGTGSIRGLFASVAVDAHLDPLRGEIVSNPHNQTLSVSVQWGAVGMLILYALWFAHLLMFRGDGLACWIGLLVVLQNVLSSLLNTHLFDFTSGWIYVLGVGVAGGMALGEKRGGAAATTDGLEGPRLRQTPGGTPK</sequence>
<dbReference type="PANTHER" id="PTHR37422:SF13">
    <property type="entry name" value="LIPOPOLYSACCHARIDE BIOSYNTHESIS PROTEIN PA4999-RELATED"/>
    <property type="match status" value="1"/>
</dbReference>
<organism evidence="8 9">
    <name type="scientific">Bradyrhizobium cosmicum</name>
    <dbReference type="NCBI Taxonomy" id="1404864"/>
    <lineage>
        <taxon>Bacteria</taxon>
        <taxon>Pseudomonadati</taxon>
        <taxon>Pseudomonadota</taxon>
        <taxon>Alphaproteobacteria</taxon>
        <taxon>Hyphomicrobiales</taxon>
        <taxon>Nitrobacteraceae</taxon>
        <taxon>Bradyrhizobium</taxon>
    </lineage>
</organism>
<dbReference type="InterPro" id="IPR051533">
    <property type="entry name" value="WaaL-like"/>
</dbReference>
<evidence type="ECO:0000256" key="3">
    <source>
        <dbReference type="ARBA" id="ARBA00022989"/>
    </source>
</evidence>
<feature type="domain" description="O-antigen ligase-related" evidence="7">
    <location>
        <begin position="207"/>
        <end position="358"/>
    </location>
</feature>
<evidence type="ECO:0000256" key="1">
    <source>
        <dbReference type="ARBA" id="ARBA00004141"/>
    </source>
</evidence>
<feature type="transmembrane region" description="Helical" evidence="6">
    <location>
        <begin position="402"/>
        <end position="418"/>
    </location>
</feature>
<accession>A0AAI8QA52</accession>
<dbReference type="GO" id="GO:0016020">
    <property type="term" value="C:membrane"/>
    <property type="evidence" value="ECO:0007669"/>
    <property type="project" value="UniProtKB-SubCell"/>
</dbReference>
<evidence type="ECO:0000256" key="4">
    <source>
        <dbReference type="ARBA" id="ARBA00023136"/>
    </source>
</evidence>
<feature type="transmembrane region" description="Helical" evidence="6">
    <location>
        <begin position="120"/>
        <end position="144"/>
    </location>
</feature>
<feature type="transmembrane region" description="Helical" evidence="6">
    <location>
        <begin position="28"/>
        <end position="57"/>
    </location>
</feature>
<evidence type="ECO:0000256" key="2">
    <source>
        <dbReference type="ARBA" id="ARBA00022692"/>
    </source>
</evidence>
<dbReference type="Proteomes" id="UP000007886">
    <property type="component" value="Chromosome"/>
</dbReference>
<dbReference type="Pfam" id="PF04932">
    <property type="entry name" value="Wzy_C"/>
    <property type="match status" value="1"/>
</dbReference>
<evidence type="ECO:0000259" key="7">
    <source>
        <dbReference type="Pfam" id="PF04932"/>
    </source>
</evidence>
<feature type="transmembrane region" description="Helical" evidence="6">
    <location>
        <begin position="69"/>
        <end position="90"/>
    </location>
</feature>
<evidence type="ECO:0000256" key="6">
    <source>
        <dbReference type="SAM" id="Phobius"/>
    </source>
</evidence>
<dbReference type="InterPro" id="IPR007016">
    <property type="entry name" value="O-antigen_ligase-rel_domated"/>
</dbReference>
<reference evidence="8 9" key="1">
    <citation type="journal article" date="2012" name="Microbes Environ.">
        <title>Complete genome sequence of Bradyrhizobium sp. S23321: insights into symbiosis evolution in soil oligotrophs.</title>
        <authorList>
            <person name="Okubo T."/>
            <person name="Tsukui T."/>
            <person name="Maita H."/>
            <person name="Okamoto S."/>
            <person name="Oshima K."/>
            <person name="Fujisawa T."/>
            <person name="Saito A."/>
            <person name="Futamata H."/>
            <person name="Hattori R."/>
            <person name="Shimomura Y."/>
            <person name="Haruta S."/>
            <person name="Morimoto S."/>
            <person name="Wang Y."/>
            <person name="Sakai Y."/>
            <person name="Hattori M."/>
            <person name="Aizawa S."/>
            <person name="Nagashima K.V.P."/>
            <person name="Masuda S."/>
            <person name="Hattori T."/>
            <person name="Yamashita A."/>
            <person name="Bao Z."/>
            <person name="Hayatsu M."/>
            <person name="Kajiya-Kanegae H."/>
            <person name="Yoshinaga I."/>
            <person name="Sakamoto K."/>
            <person name="Toyota K."/>
            <person name="Nakao M."/>
            <person name="Kohara M."/>
            <person name="Anda M."/>
            <person name="Niwa R."/>
            <person name="Jung-Hwan P."/>
            <person name="Sameshima-Saito R."/>
            <person name="Tokuda S."/>
            <person name="Yamamoto S."/>
            <person name="Yamamoto S."/>
            <person name="Yokoyama T."/>
            <person name="Akutsu T."/>
            <person name="Nakamura Y."/>
            <person name="Nakahira-Yanaka Y."/>
            <person name="Takada Hoshino Y."/>
            <person name="Hirakawa H."/>
            <person name="Mitsui H."/>
            <person name="Terasawa K."/>
            <person name="Itakura M."/>
            <person name="Sato S."/>
            <person name="Ikeda-Ohtsubo W."/>
            <person name="Sakakura N."/>
            <person name="Kaminuma E."/>
            <person name="Minamisawa K."/>
        </authorList>
    </citation>
    <scope>NUCLEOTIDE SEQUENCE [LARGE SCALE GENOMIC DNA]</scope>
    <source>
        <strain evidence="8 9">S23321</strain>
    </source>
</reference>
<keyword evidence="3 6" id="KW-1133">Transmembrane helix</keyword>
<evidence type="ECO:0000313" key="9">
    <source>
        <dbReference type="Proteomes" id="UP000007886"/>
    </source>
</evidence>
<dbReference type="AlphaFoldDB" id="A0AAI8QA52"/>
<dbReference type="KEGG" id="brs:S23_17000"/>
<evidence type="ECO:0000256" key="5">
    <source>
        <dbReference type="SAM" id="MobiDB-lite"/>
    </source>
</evidence>
<name>A0AAI8QA52_9BRAD</name>
<dbReference type="RefSeq" id="WP_015684250.1">
    <property type="nucleotide sequence ID" value="NC_017082.1"/>
</dbReference>
<evidence type="ECO:0000313" key="8">
    <source>
        <dbReference type="EMBL" id="BAL74917.1"/>
    </source>
</evidence>
<feature type="transmembrane region" description="Helical" evidence="6">
    <location>
        <begin position="348"/>
        <end position="367"/>
    </location>
</feature>